<dbReference type="InterPro" id="IPR019544">
    <property type="entry name" value="Tetratricopeptide_SHNi-TPR_dom"/>
</dbReference>
<evidence type="ECO:0000313" key="9">
    <source>
        <dbReference type="EMBL" id="KAJ2672879.1"/>
    </source>
</evidence>
<dbReference type="GO" id="GO:0005654">
    <property type="term" value="C:nucleoplasm"/>
    <property type="evidence" value="ECO:0007669"/>
    <property type="project" value="TreeGrafter"/>
</dbReference>
<evidence type="ECO:0000313" key="10">
    <source>
        <dbReference type="Proteomes" id="UP001151518"/>
    </source>
</evidence>
<feature type="region of interest" description="Disordered" evidence="7">
    <location>
        <begin position="357"/>
        <end position="396"/>
    </location>
</feature>
<gene>
    <name evidence="9" type="ORF">GGI25_004922</name>
</gene>
<dbReference type="Gene3D" id="1.25.40.10">
    <property type="entry name" value="Tetratricopeptide repeat domain"/>
    <property type="match status" value="1"/>
</dbReference>
<feature type="compositionally biased region" description="Acidic residues" evidence="7">
    <location>
        <begin position="161"/>
        <end position="180"/>
    </location>
</feature>
<keyword evidence="5" id="KW-0539">Nucleus</keyword>
<dbReference type="EMBL" id="JANBTW010000075">
    <property type="protein sequence ID" value="KAJ2672879.1"/>
    <property type="molecule type" value="Genomic_DNA"/>
</dbReference>
<dbReference type="GO" id="GO:0034080">
    <property type="term" value="P:CENP-A containing chromatin assembly"/>
    <property type="evidence" value="ECO:0007669"/>
    <property type="project" value="TreeGrafter"/>
</dbReference>
<protein>
    <recommendedName>
        <fullName evidence="8">Tetratricopeptide SHNi-TPR domain-containing protein</fullName>
    </recommendedName>
</protein>
<evidence type="ECO:0000256" key="1">
    <source>
        <dbReference type="ARBA" id="ARBA00004123"/>
    </source>
</evidence>
<dbReference type="AlphaFoldDB" id="A0A9W8G4Q4"/>
<comment type="caution">
    <text evidence="9">The sequence shown here is derived from an EMBL/GenBank/DDBJ whole genome shotgun (WGS) entry which is preliminary data.</text>
</comment>
<dbReference type="Proteomes" id="UP001151518">
    <property type="component" value="Unassembled WGS sequence"/>
</dbReference>
<dbReference type="PANTHER" id="PTHR15081:SF1">
    <property type="entry name" value="NUCLEAR AUTOANTIGENIC SPERM PROTEIN"/>
    <property type="match status" value="1"/>
</dbReference>
<comment type="subcellular location">
    <subcellularLocation>
        <location evidence="1">Nucleus</location>
    </subcellularLocation>
</comment>
<dbReference type="PROSITE" id="PS50005">
    <property type="entry name" value="TPR"/>
    <property type="match status" value="1"/>
</dbReference>
<dbReference type="SMART" id="SM00028">
    <property type="entry name" value="TPR"/>
    <property type="match status" value="3"/>
</dbReference>
<dbReference type="OrthoDB" id="5587616at2759"/>
<feature type="region of interest" description="Disordered" evidence="7">
    <location>
        <begin position="146"/>
        <end position="180"/>
    </location>
</feature>
<feature type="repeat" description="TPR" evidence="6">
    <location>
        <begin position="209"/>
        <end position="242"/>
    </location>
</feature>
<feature type="domain" description="Tetratricopeptide SHNi-TPR" evidence="8">
    <location>
        <begin position="209"/>
        <end position="241"/>
    </location>
</feature>
<feature type="compositionally biased region" description="Basic and acidic residues" evidence="7">
    <location>
        <begin position="367"/>
        <end position="396"/>
    </location>
</feature>
<keyword evidence="3" id="KW-0677">Repeat</keyword>
<dbReference type="InterPro" id="IPR051730">
    <property type="entry name" value="NASP-like"/>
</dbReference>
<evidence type="ECO:0000259" key="8">
    <source>
        <dbReference type="Pfam" id="PF10516"/>
    </source>
</evidence>
<feature type="compositionally biased region" description="Basic and acidic residues" evidence="7">
    <location>
        <begin position="146"/>
        <end position="160"/>
    </location>
</feature>
<evidence type="ECO:0000256" key="6">
    <source>
        <dbReference type="PROSITE-ProRule" id="PRU00339"/>
    </source>
</evidence>
<dbReference type="SUPFAM" id="SSF48452">
    <property type="entry name" value="TPR-like"/>
    <property type="match status" value="1"/>
</dbReference>
<reference evidence="9" key="1">
    <citation type="submission" date="2022-07" db="EMBL/GenBank/DDBJ databases">
        <title>Phylogenomic reconstructions and comparative analyses of Kickxellomycotina fungi.</title>
        <authorList>
            <person name="Reynolds N.K."/>
            <person name="Stajich J.E."/>
            <person name="Barry K."/>
            <person name="Grigoriev I.V."/>
            <person name="Crous P."/>
            <person name="Smith M.E."/>
        </authorList>
    </citation>
    <scope>NUCLEOTIDE SEQUENCE</scope>
    <source>
        <strain evidence="9">NRRL 3115</strain>
    </source>
</reference>
<evidence type="ECO:0000256" key="5">
    <source>
        <dbReference type="ARBA" id="ARBA00023242"/>
    </source>
</evidence>
<proteinExistence type="inferred from homology"/>
<evidence type="ECO:0000256" key="7">
    <source>
        <dbReference type="SAM" id="MobiDB-lite"/>
    </source>
</evidence>
<dbReference type="InterPro" id="IPR011990">
    <property type="entry name" value="TPR-like_helical_dom_sf"/>
</dbReference>
<evidence type="ECO:0000256" key="3">
    <source>
        <dbReference type="ARBA" id="ARBA00022737"/>
    </source>
</evidence>
<accession>A0A9W8G4Q4</accession>
<organism evidence="9 10">
    <name type="scientific">Coemansia spiralis</name>
    <dbReference type="NCBI Taxonomy" id="417178"/>
    <lineage>
        <taxon>Eukaryota</taxon>
        <taxon>Fungi</taxon>
        <taxon>Fungi incertae sedis</taxon>
        <taxon>Zoopagomycota</taxon>
        <taxon>Kickxellomycotina</taxon>
        <taxon>Kickxellomycetes</taxon>
        <taxon>Kickxellales</taxon>
        <taxon>Kickxellaceae</taxon>
        <taxon>Coemansia</taxon>
    </lineage>
</organism>
<dbReference type="PANTHER" id="PTHR15081">
    <property type="entry name" value="NUCLEAR AUTOANTIGENIC SPERM PROTEIN NASP -RELATED"/>
    <property type="match status" value="1"/>
</dbReference>
<keyword evidence="4 6" id="KW-0802">TPR repeat</keyword>
<dbReference type="GO" id="GO:0042393">
    <property type="term" value="F:histone binding"/>
    <property type="evidence" value="ECO:0007669"/>
    <property type="project" value="TreeGrafter"/>
</dbReference>
<dbReference type="GO" id="GO:0006335">
    <property type="term" value="P:DNA replication-dependent chromatin assembly"/>
    <property type="evidence" value="ECO:0007669"/>
    <property type="project" value="TreeGrafter"/>
</dbReference>
<comment type="similarity">
    <text evidence="2">Belongs to the NASP family.</text>
</comment>
<sequence>MSDKGKQPDISTDEGSADYQNSAYNAVMPVIEDLLKRGTRAFALENWEEAIDNFGELSSITEQTFGSESPRYAECLVMYGRALLQHAVEQSALLAQKTLAEAASGNLQTGEQNGESKDNEDKAEVRKANINFEGEPDFRQIESLEHENGEAGSSKGKEADTSEQEDEEHGEEDEEEEHEDDFAAAWDVLDLARVIQSKATDSKSQLKYAETLMLLGDVSMESENFPQAVKDFTAALEVKQQYLGDDNRELAELYYKVALAHEYNRNTEKALELMAEVQRILGNRLKKLESSTTTKDVEESETLKDVLEDVASKIEEWKAPQKPIDLSVLSSEESILAEKAKAMFKQALESGNINDITGLIKSKKGKKPADELEAENAKRKPATEPSDDDAKRVKSD</sequence>
<dbReference type="Pfam" id="PF10516">
    <property type="entry name" value="SHNi-TPR"/>
    <property type="match status" value="1"/>
</dbReference>
<name>A0A9W8G4Q4_9FUNG</name>
<feature type="region of interest" description="Disordered" evidence="7">
    <location>
        <begin position="1"/>
        <end position="21"/>
    </location>
</feature>
<evidence type="ECO:0000256" key="2">
    <source>
        <dbReference type="ARBA" id="ARBA00008402"/>
    </source>
</evidence>
<evidence type="ECO:0000256" key="4">
    <source>
        <dbReference type="ARBA" id="ARBA00022803"/>
    </source>
</evidence>
<dbReference type="InterPro" id="IPR019734">
    <property type="entry name" value="TPR_rpt"/>
</dbReference>